<dbReference type="InterPro" id="IPR022637">
    <property type="entry name" value="DNA_polIII_beta_cen"/>
</dbReference>
<evidence type="ECO:0000259" key="11">
    <source>
        <dbReference type="Pfam" id="PF00712"/>
    </source>
</evidence>
<dbReference type="eggNOG" id="COG0592">
    <property type="taxonomic scope" value="Bacteria"/>
</dbReference>
<dbReference type="SUPFAM" id="SSF55979">
    <property type="entry name" value="DNA clamp"/>
    <property type="match status" value="3"/>
</dbReference>
<dbReference type="EMBL" id="AEPW01000006">
    <property type="protein sequence ID" value="EFU77856.1"/>
    <property type="molecule type" value="Genomic_DNA"/>
</dbReference>
<name>E6LJZ7_9FIRM</name>
<dbReference type="Pfam" id="PF02768">
    <property type="entry name" value="DNA_pol3_beta_3"/>
    <property type="match status" value="1"/>
</dbReference>
<comment type="caution">
    <text evidence="14">The sequence shown here is derived from an EMBL/GenBank/DDBJ whole genome shotgun (WGS) entry which is preliminary data.</text>
</comment>
<evidence type="ECO:0000256" key="4">
    <source>
        <dbReference type="ARBA" id="ARBA00022490"/>
    </source>
</evidence>
<dbReference type="Gene3D" id="3.10.150.10">
    <property type="entry name" value="DNA Polymerase III, subunit A, domain 2"/>
    <property type="match status" value="2"/>
</dbReference>
<dbReference type="InterPro" id="IPR001001">
    <property type="entry name" value="DNA_polIII_beta"/>
</dbReference>
<accession>E6LJZ7</accession>
<keyword evidence="5 10" id="KW-0808">Transferase</keyword>
<keyword evidence="7 10" id="KW-0235">DNA replication</keyword>
<comment type="subunit">
    <text evidence="10">Forms a ring-shaped head-to-tail homodimer around DNA.</text>
</comment>
<dbReference type="Proteomes" id="UP000003434">
    <property type="component" value="Unassembled WGS sequence"/>
</dbReference>
<protein>
    <recommendedName>
        <fullName evidence="3 10">Beta sliding clamp</fullName>
    </recommendedName>
</protein>
<dbReference type="CDD" id="cd00140">
    <property type="entry name" value="beta_clamp"/>
    <property type="match status" value="1"/>
</dbReference>
<evidence type="ECO:0000256" key="2">
    <source>
        <dbReference type="ARBA" id="ARBA00010752"/>
    </source>
</evidence>
<evidence type="ECO:0000256" key="3">
    <source>
        <dbReference type="ARBA" id="ARBA00021035"/>
    </source>
</evidence>
<evidence type="ECO:0000256" key="6">
    <source>
        <dbReference type="ARBA" id="ARBA00022695"/>
    </source>
</evidence>
<evidence type="ECO:0000256" key="10">
    <source>
        <dbReference type="PIRNR" id="PIRNR000804"/>
    </source>
</evidence>
<dbReference type="GO" id="GO:0003677">
    <property type="term" value="F:DNA binding"/>
    <property type="evidence" value="ECO:0007669"/>
    <property type="project" value="UniProtKB-UniRule"/>
</dbReference>
<evidence type="ECO:0000259" key="13">
    <source>
        <dbReference type="Pfam" id="PF02768"/>
    </source>
</evidence>
<dbReference type="PANTHER" id="PTHR30478">
    <property type="entry name" value="DNA POLYMERASE III SUBUNIT BETA"/>
    <property type="match status" value="1"/>
</dbReference>
<feature type="domain" description="DNA polymerase III beta sliding clamp central" evidence="12">
    <location>
        <begin position="146"/>
        <end position="257"/>
    </location>
</feature>
<keyword evidence="4 10" id="KW-0963">Cytoplasm</keyword>
<evidence type="ECO:0000313" key="15">
    <source>
        <dbReference type="Proteomes" id="UP000003434"/>
    </source>
</evidence>
<evidence type="ECO:0000313" key="14">
    <source>
        <dbReference type="EMBL" id="EFU77856.1"/>
    </source>
</evidence>
<comment type="similarity">
    <text evidence="2 10">Belongs to the beta sliding clamp family.</text>
</comment>
<keyword evidence="6 10" id="KW-0548">Nucleotidyltransferase</keyword>
<evidence type="ECO:0000256" key="1">
    <source>
        <dbReference type="ARBA" id="ARBA00004496"/>
    </source>
</evidence>
<dbReference type="InterPro" id="IPR022635">
    <property type="entry name" value="DNA_polIII_beta_C"/>
</dbReference>
<dbReference type="Pfam" id="PF00712">
    <property type="entry name" value="DNA_pol3_beta"/>
    <property type="match status" value="1"/>
</dbReference>
<dbReference type="InterPro" id="IPR022634">
    <property type="entry name" value="DNA_polIII_beta_N"/>
</dbReference>
<evidence type="ECO:0000256" key="7">
    <source>
        <dbReference type="ARBA" id="ARBA00022705"/>
    </source>
</evidence>
<reference evidence="14 15" key="1">
    <citation type="submission" date="2010-12" db="EMBL/GenBank/DDBJ databases">
        <authorList>
            <person name="Muzny D."/>
            <person name="Qin X."/>
            <person name="Deng J."/>
            <person name="Jiang H."/>
            <person name="Liu Y."/>
            <person name="Qu J."/>
            <person name="Song X.-Z."/>
            <person name="Zhang L."/>
            <person name="Thornton R."/>
            <person name="Coyle M."/>
            <person name="Francisco L."/>
            <person name="Jackson L."/>
            <person name="Javaid M."/>
            <person name="Korchina V."/>
            <person name="Kovar C."/>
            <person name="Mata R."/>
            <person name="Mathew T."/>
            <person name="Ngo R."/>
            <person name="Nguyen L."/>
            <person name="Nguyen N."/>
            <person name="Okwuonu G."/>
            <person name="Ongeri F."/>
            <person name="Pham C."/>
            <person name="Simmons D."/>
            <person name="Wilczek-Boney K."/>
            <person name="Hale W."/>
            <person name="Jakkamsetti A."/>
            <person name="Pham P."/>
            <person name="Ruth R."/>
            <person name="San Lucas F."/>
            <person name="Warren J."/>
            <person name="Zhang J."/>
            <person name="Zhao Z."/>
            <person name="Zhou C."/>
            <person name="Zhu D."/>
            <person name="Lee S."/>
            <person name="Bess C."/>
            <person name="Blankenburg K."/>
            <person name="Forbes L."/>
            <person name="Fu Q."/>
            <person name="Gubbala S."/>
            <person name="Hirani K."/>
            <person name="Jayaseelan J.C."/>
            <person name="Lara F."/>
            <person name="Munidasa M."/>
            <person name="Palculict T."/>
            <person name="Patil S."/>
            <person name="Pu L.-L."/>
            <person name="Saada N."/>
            <person name="Tang L."/>
            <person name="Weissenberger G."/>
            <person name="Zhu Y."/>
            <person name="Hemphill L."/>
            <person name="Shang Y."/>
            <person name="Youmans B."/>
            <person name="Ayvaz T."/>
            <person name="Ross M."/>
            <person name="Santibanez J."/>
            <person name="Aqrawi P."/>
            <person name="Gross S."/>
            <person name="Joshi V."/>
            <person name="Fowler G."/>
            <person name="Nazareth L."/>
            <person name="Reid J."/>
            <person name="Worley K."/>
            <person name="Petrosino J."/>
            <person name="Highlander S."/>
            <person name="Gibbs R."/>
        </authorList>
    </citation>
    <scope>NUCLEOTIDE SEQUENCE [LARGE SCALE GENOMIC DNA]</scope>
    <source>
        <strain evidence="14 15">DSM 3986</strain>
    </source>
</reference>
<keyword evidence="8 10" id="KW-0239">DNA-directed DNA polymerase</keyword>
<gene>
    <name evidence="14" type="primary">dnaN</name>
    <name evidence="14" type="ORF">HMPREF0381_0260</name>
</gene>
<dbReference type="GO" id="GO:0008408">
    <property type="term" value="F:3'-5' exonuclease activity"/>
    <property type="evidence" value="ECO:0007669"/>
    <property type="project" value="InterPro"/>
</dbReference>
<dbReference type="NCBIfam" id="TIGR00663">
    <property type="entry name" value="dnan"/>
    <property type="match status" value="1"/>
</dbReference>
<dbReference type="GO" id="GO:0005737">
    <property type="term" value="C:cytoplasm"/>
    <property type="evidence" value="ECO:0007669"/>
    <property type="project" value="UniProtKB-SubCell"/>
</dbReference>
<dbReference type="AlphaFoldDB" id="E6LJZ7"/>
<feature type="domain" description="DNA polymerase III beta sliding clamp C-terminal" evidence="13">
    <location>
        <begin position="263"/>
        <end position="379"/>
    </location>
</feature>
<dbReference type="PIRSF" id="PIRSF000804">
    <property type="entry name" value="DNA_pol_III_b"/>
    <property type="match status" value="1"/>
</dbReference>
<evidence type="ECO:0000256" key="8">
    <source>
        <dbReference type="ARBA" id="ARBA00022932"/>
    </source>
</evidence>
<proteinExistence type="inferred from homology"/>
<comment type="subcellular location">
    <subcellularLocation>
        <location evidence="1 10">Cytoplasm</location>
    </subcellularLocation>
</comment>
<evidence type="ECO:0000259" key="12">
    <source>
        <dbReference type="Pfam" id="PF02767"/>
    </source>
</evidence>
<dbReference type="Pfam" id="PF02767">
    <property type="entry name" value="DNA_pol3_beta_2"/>
    <property type="match status" value="1"/>
</dbReference>
<sequence length="383" mass="43477">MAKPHRLFAVAGGKMNLKFQKTQLVNALSIVMKAVSTKTASVILESILINATDNRVVLDATDNELSIQTEVDAIIVEEGGVVLNAKLFSEIVRKFEDNESLIELDVDKDFKTTVKCEQAVFNIMGIDPVEFIPMPNIKRDDSIKMSQFSLKEVIRQTEFSTAISDINRMMGGELIDVKDNVAKFVTLDGHRMSIRNINLIGEYEDHRCVVPVKSLQEIMRIIGSDTQKNVNIYFSKDHILFEFDRTLVLSRILDGEFFRIESMLSRDYDTKVTVSRLKFQSAIEQSMILIRENEHKPMILDIENGMLKISVNSSLGFMDTKVNIEKSGSDLKIAFNPKFVVDALKVIDDDFVDIYFTNAKSPCFIRDNENTYTYLILPVNFIG</sequence>
<dbReference type="InterPro" id="IPR046938">
    <property type="entry name" value="DNA_clamp_sf"/>
</dbReference>
<comment type="function">
    <text evidence="10">Confers DNA tethering and processivity to DNA polymerases and other proteins. Acts as a clamp, forming a ring around DNA (a reaction catalyzed by the clamp-loading complex) which diffuses in an ATP-independent manner freely and bidirectionally along dsDNA. Initially characterized for its ability to contact the catalytic subunit of DNA polymerase III (Pol III), a complex, multichain enzyme responsible for most of the replicative synthesis in bacteria; Pol III exhibits 3'-5' exonuclease proofreading activity. The beta chain is required for initiation of replication as well as for processivity of DNA replication.</text>
</comment>
<organism evidence="14 15">
    <name type="scientific">Lachnoanaerobaculum saburreum DSM 3986</name>
    <dbReference type="NCBI Taxonomy" id="887325"/>
    <lineage>
        <taxon>Bacteria</taxon>
        <taxon>Bacillati</taxon>
        <taxon>Bacillota</taxon>
        <taxon>Clostridia</taxon>
        <taxon>Lachnospirales</taxon>
        <taxon>Lachnospiraceae</taxon>
        <taxon>Lachnoanaerobaculum</taxon>
    </lineage>
</organism>
<dbReference type="GO" id="GO:0009360">
    <property type="term" value="C:DNA polymerase III complex"/>
    <property type="evidence" value="ECO:0007669"/>
    <property type="project" value="InterPro"/>
</dbReference>
<dbReference type="HOGENOM" id="CLU_038149_2_1_9"/>
<dbReference type="GO" id="GO:0006271">
    <property type="term" value="P:DNA strand elongation involved in DNA replication"/>
    <property type="evidence" value="ECO:0007669"/>
    <property type="project" value="TreeGrafter"/>
</dbReference>
<dbReference type="SMART" id="SM00480">
    <property type="entry name" value="POL3Bc"/>
    <property type="match status" value="1"/>
</dbReference>
<keyword evidence="9" id="KW-0238">DNA-binding</keyword>
<dbReference type="GO" id="GO:0003887">
    <property type="term" value="F:DNA-directed DNA polymerase activity"/>
    <property type="evidence" value="ECO:0007669"/>
    <property type="project" value="UniProtKB-UniRule"/>
</dbReference>
<evidence type="ECO:0000256" key="9">
    <source>
        <dbReference type="ARBA" id="ARBA00023125"/>
    </source>
</evidence>
<evidence type="ECO:0000256" key="5">
    <source>
        <dbReference type="ARBA" id="ARBA00022679"/>
    </source>
</evidence>
<dbReference type="PANTHER" id="PTHR30478:SF0">
    <property type="entry name" value="BETA SLIDING CLAMP"/>
    <property type="match status" value="1"/>
</dbReference>
<feature type="domain" description="DNA polymerase III beta sliding clamp N-terminal" evidence="11">
    <location>
        <begin position="15"/>
        <end position="131"/>
    </location>
</feature>